<dbReference type="EMBL" id="CM032187">
    <property type="protein sequence ID" value="KAG7089309.1"/>
    <property type="molecule type" value="Genomic_DNA"/>
</dbReference>
<gene>
    <name evidence="2" type="ORF">E1B28_011005</name>
</gene>
<keyword evidence="3" id="KW-1185">Reference proteome</keyword>
<feature type="region of interest" description="Disordered" evidence="1">
    <location>
        <begin position="1"/>
        <end position="22"/>
    </location>
</feature>
<comment type="caution">
    <text evidence="2">The sequence shown here is derived from an EMBL/GenBank/DDBJ whole genome shotgun (WGS) entry which is preliminary data.</text>
</comment>
<dbReference type="GeneID" id="66080080"/>
<protein>
    <submittedName>
        <fullName evidence="2">Uncharacterized protein</fullName>
    </submittedName>
</protein>
<organism evidence="2 3">
    <name type="scientific">Marasmius oreades</name>
    <name type="common">fairy-ring Marasmius</name>
    <dbReference type="NCBI Taxonomy" id="181124"/>
    <lineage>
        <taxon>Eukaryota</taxon>
        <taxon>Fungi</taxon>
        <taxon>Dikarya</taxon>
        <taxon>Basidiomycota</taxon>
        <taxon>Agaricomycotina</taxon>
        <taxon>Agaricomycetes</taxon>
        <taxon>Agaricomycetidae</taxon>
        <taxon>Agaricales</taxon>
        <taxon>Marasmiineae</taxon>
        <taxon>Marasmiaceae</taxon>
        <taxon>Marasmius</taxon>
    </lineage>
</organism>
<proteinExistence type="predicted"/>
<sequence>MNAPHHPDCLSRSMTSPGTSLRKGLPKAGDIYCVNMSIYEPYFRLLDRLSHSPNNDDGACILPLPSQTSSKGYRPCIILDVLDDGLYSICLMATFDRKARSQLPRCFDPFAIPVFTCGASDEAIQHGSEHLHTSPEWDSASPQTLVAIPFRCTLSTLERRWRSNVIFGAGCVVEDLETLKRMIATRMDYWREYISTGTERRIEQYYDHLISHRKKYSKWKLNGSGTEGSTTASSCKRTQHRQYSVCTGNISMAMHTISERETDGKEFTIVQYGSAWNKFASRSRIHHL</sequence>
<reference evidence="2" key="1">
    <citation type="journal article" date="2021" name="Genome Biol. Evol.">
        <title>The assembled and annotated genome of the fairy-ring fungus Marasmius oreades.</title>
        <authorList>
            <person name="Hiltunen M."/>
            <person name="Ament-Velasquez S.L."/>
            <person name="Johannesson H."/>
        </authorList>
    </citation>
    <scope>NUCLEOTIDE SEQUENCE</scope>
    <source>
        <strain evidence="2">03SP1</strain>
    </source>
</reference>
<evidence type="ECO:0000313" key="2">
    <source>
        <dbReference type="EMBL" id="KAG7089309.1"/>
    </source>
</evidence>
<accession>A0A9P7RT84</accession>
<dbReference type="Proteomes" id="UP001049176">
    <property type="component" value="Chromosome 7"/>
</dbReference>
<dbReference type="OrthoDB" id="3083524at2759"/>
<name>A0A9P7RT84_9AGAR</name>
<evidence type="ECO:0000256" key="1">
    <source>
        <dbReference type="SAM" id="MobiDB-lite"/>
    </source>
</evidence>
<evidence type="ECO:0000313" key="3">
    <source>
        <dbReference type="Proteomes" id="UP001049176"/>
    </source>
</evidence>
<dbReference type="RefSeq" id="XP_043005779.1">
    <property type="nucleotide sequence ID" value="XM_043155995.1"/>
</dbReference>
<dbReference type="AlphaFoldDB" id="A0A9P7RT84"/>
<dbReference type="KEGG" id="more:E1B28_011005"/>